<feature type="coiled-coil region" evidence="1">
    <location>
        <begin position="81"/>
        <end position="133"/>
    </location>
</feature>
<dbReference type="RefSeq" id="WP_115569781.1">
    <property type="nucleotide sequence ID" value="NZ_NXLV01000010.1"/>
</dbReference>
<dbReference type="Pfam" id="PF13118">
    <property type="entry name" value="DUF3972"/>
    <property type="match status" value="1"/>
</dbReference>
<name>A0A3D8IZD7_9HELI</name>
<dbReference type="Proteomes" id="UP000257045">
    <property type="component" value="Unassembled WGS sequence"/>
</dbReference>
<dbReference type="AlphaFoldDB" id="A0A3D8IZD7"/>
<organism evidence="3 4">
    <name type="scientific">Helicobacter brantae</name>
    <dbReference type="NCBI Taxonomy" id="375927"/>
    <lineage>
        <taxon>Bacteria</taxon>
        <taxon>Pseudomonadati</taxon>
        <taxon>Campylobacterota</taxon>
        <taxon>Epsilonproteobacteria</taxon>
        <taxon>Campylobacterales</taxon>
        <taxon>Helicobacteraceae</taxon>
        <taxon>Helicobacter</taxon>
    </lineage>
</organism>
<comment type="caution">
    <text evidence="3">The sequence shown here is derived from an EMBL/GenBank/DDBJ whole genome shotgun (WGS) entry which is preliminary data.</text>
</comment>
<keyword evidence="4" id="KW-1185">Reference proteome</keyword>
<evidence type="ECO:0000259" key="2">
    <source>
        <dbReference type="Pfam" id="PF13118"/>
    </source>
</evidence>
<evidence type="ECO:0000313" key="4">
    <source>
        <dbReference type="Proteomes" id="UP000257045"/>
    </source>
</evidence>
<proteinExistence type="predicted"/>
<keyword evidence="1" id="KW-0175">Coiled coil</keyword>
<evidence type="ECO:0000313" key="3">
    <source>
        <dbReference type="EMBL" id="RDU70346.1"/>
    </source>
</evidence>
<accession>A0A3D8IZD7</accession>
<protein>
    <submittedName>
        <fullName evidence="3">DUF3972 domain-containing protein</fullName>
    </submittedName>
</protein>
<dbReference type="InterPro" id="IPR025002">
    <property type="entry name" value="DUF3972"/>
</dbReference>
<dbReference type="EMBL" id="NXLV01000010">
    <property type="protein sequence ID" value="RDU70346.1"/>
    <property type="molecule type" value="Genomic_DNA"/>
</dbReference>
<gene>
    <name evidence="3" type="ORF">CQA58_05800</name>
</gene>
<sequence>MSGKEWLELNEFIEQTQYSKSQIAKLVKSKEIEAKNVKGELYLRVVATPPVPSGEEQMFQESIQKILEIHSKLTIAKDEVISAYKSENEFLKNTIASMQETYKQEKQLIEFLRQELEKNREEIEAMKRKYRLMWDKVSKNESSK</sequence>
<reference evidence="3 4" key="1">
    <citation type="submission" date="2018-04" db="EMBL/GenBank/DDBJ databases">
        <title>Novel Campyloabacter and Helicobacter Species and Strains.</title>
        <authorList>
            <person name="Mannion A.J."/>
            <person name="Shen Z."/>
            <person name="Fox J.G."/>
        </authorList>
    </citation>
    <scope>NUCLEOTIDE SEQUENCE [LARGE SCALE GENOMIC DNA]</scope>
    <source>
        <strain evidence="3 4">MIT 04-9366</strain>
    </source>
</reference>
<evidence type="ECO:0000256" key="1">
    <source>
        <dbReference type="SAM" id="Coils"/>
    </source>
</evidence>
<feature type="domain" description="DUF3972" evidence="2">
    <location>
        <begin position="55"/>
        <end position="118"/>
    </location>
</feature>
<dbReference type="OrthoDB" id="5322012at2"/>